<sequence length="335" mass="36096">MKNSLAIIIGFLIVGSLFVGWKISQDLGPAETATAPQPQTESASKEIGFNPPSMEDVPDGPLGESIKYGHELVMETNTVADEYVGNNLSCASCHANGGTVMEEAPMVGLSAVYPEYRPREGEVYTLEDRINGCMIRSMNGKMFPTDSKEMRAMIAYLQYMSEGVPAGADLPWRAPKEPKQYPVPSVEDGEKLYAQSCASCHAADGSGTGTNTGPAVWGENSFNDGAGMSRMTKMAGYVQKNMPKGQGGTLSDQQAIDLAAFILSHDRPEFEGHEATGRKAGDRQTSWIRKNASKSKTVQSIGKQFSRLKIKTSRNPAPAFAGAGFAYNSPLYNVR</sequence>
<dbReference type="PANTHER" id="PTHR35008:SF4">
    <property type="entry name" value="BLL4482 PROTEIN"/>
    <property type="match status" value="1"/>
</dbReference>
<dbReference type="InterPro" id="IPR051459">
    <property type="entry name" value="Cytochrome_c-type_DH"/>
</dbReference>
<dbReference type="PROSITE" id="PS51007">
    <property type="entry name" value="CYTC"/>
    <property type="match status" value="1"/>
</dbReference>
<evidence type="ECO:0000313" key="8">
    <source>
        <dbReference type="Proteomes" id="UP000018949"/>
    </source>
</evidence>
<dbReference type="InterPro" id="IPR036909">
    <property type="entry name" value="Cyt_c-like_dom_sf"/>
</dbReference>
<dbReference type="SUPFAM" id="SSF46626">
    <property type="entry name" value="Cytochrome c"/>
    <property type="match status" value="2"/>
</dbReference>
<dbReference type="Pfam" id="PF00034">
    <property type="entry name" value="Cytochrom_C"/>
    <property type="match status" value="1"/>
</dbReference>
<comment type="caution">
    <text evidence="7">The sequence shown here is derived from an EMBL/GenBank/DDBJ whole genome shotgun (WGS) entry which is preliminary data.</text>
</comment>
<name>W4RM44_9BACI</name>
<feature type="region of interest" description="Disordered" evidence="5">
    <location>
        <begin position="29"/>
        <end position="55"/>
    </location>
</feature>
<evidence type="ECO:0000256" key="3">
    <source>
        <dbReference type="ARBA" id="ARBA00023004"/>
    </source>
</evidence>
<keyword evidence="3 4" id="KW-0408">Iron</keyword>
<dbReference type="InterPro" id="IPR009056">
    <property type="entry name" value="Cyt_c-like_dom"/>
</dbReference>
<evidence type="ECO:0000256" key="5">
    <source>
        <dbReference type="SAM" id="MobiDB-lite"/>
    </source>
</evidence>
<protein>
    <submittedName>
        <fullName evidence="7">Cytochrome c family protein</fullName>
    </submittedName>
</protein>
<dbReference type="Gene3D" id="1.10.760.10">
    <property type="entry name" value="Cytochrome c-like domain"/>
    <property type="match status" value="2"/>
</dbReference>
<evidence type="ECO:0000256" key="2">
    <source>
        <dbReference type="ARBA" id="ARBA00022723"/>
    </source>
</evidence>
<dbReference type="Pfam" id="PF21342">
    <property type="entry name" value="SoxA-TsdA_cyt-c"/>
    <property type="match status" value="1"/>
</dbReference>
<evidence type="ECO:0000259" key="6">
    <source>
        <dbReference type="PROSITE" id="PS51007"/>
    </source>
</evidence>
<evidence type="ECO:0000256" key="4">
    <source>
        <dbReference type="PROSITE-ProRule" id="PRU00433"/>
    </source>
</evidence>
<feature type="domain" description="Cytochrome c" evidence="6">
    <location>
        <begin position="184"/>
        <end position="266"/>
    </location>
</feature>
<reference evidence="7 8" key="1">
    <citation type="submission" date="2013-12" db="EMBL/GenBank/DDBJ databases">
        <title>NBRP : Genome information of microbial organism related human and environment.</title>
        <authorList>
            <person name="Hattori M."/>
            <person name="Oshima K."/>
            <person name="Inaba H."/>
            <person name="Suda W."/>
            <person name="Sakamoto M."/>
            <person name="Iino T."/>
            <person name="Kitahara M."/>
            <person name="Oshida Y."/>
            <person name="Iida T."/>
            <person name="Kudo T."/>
            <person name="Itoh T."/>
            <person name="Ahmed I."/>
            <person name="Ohkuma M."/>
        </authorList>
    </citation>
    <scope>NUCLEOTIDE SEQUENCE [LARGE SCALE GENOMIC DNA]</scope>
    <source>
        <strain evidence="7 8">JCM 21738</strain>
    </source>
</reference>
<dbReference type="eggNOG" id="COG3258">
    <property type="taxonomic scope" value="Bacteria"/>
</dbReference>
<proteinExistence type="predicted"/>
<gene>
    <name evidence="7" type="ORF">JCM21738_2295</name>
</gene>
<dbReference type="Proteomes" id="UP000018949">
    <property type="component" value="Unassembled WGS sequence"/>
</dbReference>
<keyword evidence="2 4" id="KW-0479">Metal-binding</keyword>
<keyword evidence="8" id="KW-1185">Reference proteome</keyword>
<dbReference type="GO" id="GO:0020037">
    <property type="term" value="F:heme binding"/>
    <property type="evidence" value="ECO:0007669"/>
    <property type="project" value="InterPro"/>
</dbReference>
<accession>W4RM44</accession>
<dbReference type="GO" id="GO:0046872">
    <property type="term" value="F:metal ion binding"/>
    <property type="evidence" value="ECO:0007669"/>
    <property type="project" value="UniProtKB-KW"/>
</dbReference>
<evidence type="ECO:0000256" key="1">
    <source>
        <dbReference type="ARBA" id="ARBA00022617"/>
    </source>
</evidence>
<organism evidence="7 8">
    <name type="scientific">Mesobacillus boroniphilus JCM 21738</name>
    <dbReference type="NCBI Taxonomy" id="1294265"/>
    <lineage>
        <taxon>Bacteria</taxon>
        <taxon>Bacillati</taxon>
        <taxon>Bacillota</taxon>
        <taxon>Bacilli</taxon>
        <taxon>Bacillales</taxon>
        <taxon>Bacillaceae</taxon>
        <taxon>Mesobacillus</taxon>
    </lineage>
</organism>
<keyword evidence="1 4" id="KW-0349">Heme</keyword>
<dbReference type="EMBL" id="BAUW01000023">
    <property type="protein sequence ID" value="GAE45485.1"/>
    <property type="molecule type" value="Genomic_DNA"/>
</dbReference>
<evidence type="ECO:0000313" key="7">
    <source>
        <dbReference type="EMBL" id="GAE45485.1"/>
    </source>
</evidence>
<dbReference type="PANTHER" id="PTHR35008">
    <property type="entry name" value="BLL4482 PROTEIN-RELATED"/>
    <property type="match status" value="1"/>
</dbReference>
<dbReference type="RefSeq" id="WP_243462963.1">
    <property type="nucleotide sequence ID" value="NZ_BAUW01000023.1"/>
</dbReference>
<dbReference type="AlphaFoldDB" id="W4RM44"/>
<dbReference type="GO" id="GO:0009055">
    <property type="term" value="F:electron transfer activity"/>
    <property type="evidence" value="ECO:0007669"/>
    <property type="project" value="InterPro"/>
</dbReference>